<evidence type="ECO:0000313" key="3">
    <source>
        <dbReference type="Proteomes" id="UP000757232"/>
    </source>
</evidence>
<evidence type="ECO:0000256" key="1">
    <source>
        <dbReference type="SAM" id="MobiDB-lite"/>
    </source>
</evidence>
<feature type="compositionally biased region" description="Low complexity" evidence="1">
    <location>
        <begin position="116"/>
        <end position="143"/>
    </location>
</feature>
<comment type="caution">
    <text evidence="2">The sequence shown here is derived from an EMBL/GenBank/DDBJ whole genome shotgun (WGS) entry which is preliminary data.</text>
</comment>
<gene>
    <name evidence="2" type="ORF">A7U60_g953</name>
</gene>
<keyword evidence="3" id="KW-1185">Reference proteome</keyword>
<reference evidence="2" key="1">
    <citation type="submission" date="2016-06" db="EMBL/GenBank/DDBJ databases">
        <title>Draft Genome sequence of the fungus Inonotus baumii.</title>
        <authorList>
            <person name="Zhu H."/>
            <person name="Lin W."/>
        </authorList>
    </citation>
    <scope>NUCLEOTIDE SEQUENCE</scope>
    <source>
        <strain evidence="2">821</strain>
    </source>
</reference>
<sequence length="582" mass="61999">MTANEGAPMVTQAPQSSPSRPPPVAALQSWKILDKIPNFDEESSESSLGKPLDTKDKTFPENEVSPRLVDADRRSAALPPIPVSEGPSRSSTLLAPTTPTSPLVNAFQRAVSLAASDTPSKTNSTSSNTFRYPSLTSSSSKSSIPTPDVQGYPQTKQKSAAFTSTPSWLPKSLVPATEGHSPNETWWRTPSMPPIPESVHSGSISSIHHRVETKNDTSSPAAHLRDTNASAGPSTIHHVRELSGEALTQGSLSRSSTQHTDQSNKAFVERDERRISTLTHGTFGRQGHAESRDNSFGRPSLSEEGVLVTPASPNRPDEPSLKRVKRRTLDYPREPSPPLEPTPLSAPPPLHSIRPGYASRSSRPTSQPVPHPQSPEAAEPEGDFATSYGHNEEASSSSEQLIPSTDTAPLLLELPALPQLSPLAFEFRLDSAPASRSNSVSTGRFSRKSTKSKGKGHSKTPSKASTVTALSSGTGSKRSLRSLASFSSGRSGSSHSRSKSRERTKHGRRVTFGDQPSTTPPPVPAVEVSTTINPVSQQAAETPPPKRPPRPLPALPATTIADYSIRLPGQGSAASLQGRNSL</sequence>
<feature type="compositionally biased region" description="Pro residues" evidence="1">
    <location>
        <begin position="542"/>
        <end position="554"/>
    </location>
</feature>
<protein>
    <submittedName>
        <fullName evidence="2">Uncharacterized protein</fullName>
    </submittedName>
</protein>
<dbReference type="Proteomes" id="UP000757232">
    <property type="component" value="Unassembled WGS sequence"/>
</dbReference>
<dbReference type="EMBL" id="LNZH02000064">
    <property type="protein sequence ID" value="OCB91781.1"/>
    <property type="molecule type" value="Genomic_DNA"/>
</dbReference>
<feature type="compositionally biased region" description="Polar residues" evidence="1">
    <location>
        <begin position="464"/>
        <end position="475"/>
    </location>
</feature>
<feature type="region of interest" description="Disordered" evidence="1">
    <location>
        <begin position="431"/>
        <end position="559"/>
    </location>
</feature>
<accession>A0A9Q5I4S2</accession>
<feature type="compositionally biased region" description="Polar residues" evidence="1">
    <location>
        <begin position="394"/>
        <end position="404"/>
    </location>
</feature>
<feature type="compositionally biased region" description="Low complexity" evidence="1">
    <location>
        <begin position="481"/>
        <end position="495"/>
    </location>
</feature>
<evidence type="ECO:0000313" key="2">
    <source>
        <dbReference type="EMBL" id="OCB91781.1"/>
    </source>
</evidence>
<proteinExistence type="predicted"/>
<name>A0A9Q5I4S2_SANBA</name>
<dbReference type="OrthoDB" id="3269884at2759"/>
<organism evidence="2 3">
    <name type="scientific">Sanghuangporus baumii</name>
    <name type="common">Phellinus baumii</name>
    <dbReference type="NCBI Taxonomy" id="108892"/>
    <lineage>
        <taxon>Eukaryota</taxon>
        <taxon>Fungi</taxon>
        <taxon>Dikarya</taxon>
        <taxon>Basidiomycota</taxon>
        <taxon>Agaricomycotina</taxon>
        <taxon>Agaricomycetes</taxon>
        <taxon>Hymenochaetales</taxon>
        <taxon>Hymenochaetaceae</taxon>
        <taxon>Sanghuangporus</taxon>
    </lineage>
</organism>
<feature type="region of interest" description="Disordered" evidence="1">
    <location>
        <begin position="200"/>
        <end position="233"/>
    </location>
</feature>
<feature type="compositionally biased region" description="Polar residues" evidence="1">
    <location>
        <begin position="246"/>
        <end position="265"/>
    </location>
</feature>
<feature type="region of interest" description="Disordered" evidence="1">
    <location>
        <begin position="113"/>
        <end position="187"/>
    </location>
</feature>
<feature type="compositionally biased region" description="Polar residues" evidence="1">
    <location>
        <begin position="528"/>
        <end position="540"/>
    </location>
</feature>
<feature type="compositionally biased region" description="Polar residues" evidence="1">
    <location>
        <begin position="152"/>
        <end position="167"/>
    </location>
</feature>
<feature type="compositionally biased region" description="Basic residues" evidence="1">
    <location>
        <begin position="445"/>
        <end position="460"/>
    </location>
</feature>
<feature type="compositionally biased region" description="Low complexity" evidence="1">
    <location>
        <begin position="87"/>
        <end position="101"/>
    </location>
</feature>
<feature type="region of interest" description="Disordered" evidence="1">
    <location>
        <begin position="1"/>
        <end position="101"/>
    </location>
</feature>
<dbReference type="AlphaFoldDB" id="A0A9Q5I4S2"/>
<feature type="compositionally biased region" description="Basic and acidic residues" evidence="1">
    <location>
        <begin position="315"/>
        <end position="333"/>
    </location>
</feature>
<feature type="region of interest" description="Disordered" evidence="1">
    <location>
        <begin position="246"/>
        <end position="404"/>
    </location>
</feature>
<feature type="compositionally biased region" description="Basic residues" evidence="1">
    <location>
        <begin position="496"/>
        <end position="509"/>
    </location>
</feature>
<feature type="compositionally biased region" description="Pro residues" evidence="1">
    <location>
        <begin position="334"/>
        <end position="350"/>
    </location>
</feature>